<gene>
    <name evidence="1" type="ORF">AFUS01_LOCUS25875</name>
</gene>
<dbReference type="Proteomes" id="UP000708208">
    <property type="component" value="Unassembled WGS sequence"/>
</dbReference>
<evidence type="ECO:0000313" key="2">
    <source>
        <dbReference type="Proteomes" id="UP000708208"/>
    </source>
</evidence>
<evidence type="ECO:0000313" key="1">
    <source>
        <dbReference type="EMBL" id="CAG7815177.1"/>
    </source>
</evidence>
<accession>A0A8J2KLG4</accession>
<name>A0A8J2KLG4_9HEXA</name>
<dbReference type="EMBL" id="CAJVCH010338018">
    <property type="protein sequence ID" value="CAG7815177.1"/>
    <property type="molecule type" value="Genomic_DNA"/>
</dbReference>
<proteinExistence type="predicted"/>
<keyword evidence="2" id="KW-1185">Reference proteome</keyword>
<feature type="non-terminal residue" evidence="1">
    <location>
        <position position="1"/>
    </location>
</feature>
<dbReference type="AlphaFoldDB" id="A0A8J2KLG4"/>
<organism evidence="1 2">
    <name type="scientific">Allacma fusca</name>
    <dbReference type="NCBI Taxonomy" id="39272"/>
    <lineage>
        <taxon>Eukaryota</taxon>
        <taxon>Metazoa</taxon>
        <taxon>Ecdysozoa</taxon>
        <taxon>Arthropoda</taxon>
        <taxon>Hexapoda</taxon>
        <taxon>Collembola</taxon>
        <taxon>Symphypleona</taxon>
        <taxon>Sminthuridae</taxon>
        <taxon>Allacma</taxon>
    </lineage>
</organism>
<comment type="caution">
    <text evidence="1">The sequence shown here is derived from an EMBL/GenBank/DDBJ whole genome shotgun (WGS) entry which is preliminary data.</text>
</comment>
<protein>
    <submittedName>
        <fullName evidence="1">Uncharacterized protein</fullName>
    </submittedName>
</protein>
<sequence length="26" mass="2862">ANLQNKGMDEVGSCKCNEKISTHNQI</sequence>
<reference evidence="1" key="1">
    <citation type="submission" date="2021-06" db="EMBL/GenBank/DDBJ databases">
        <authorList>
            <person name="Hodson N. C."/>
            <person name="Mongue J. A."/>
            <person name="Jaron S. K."/>
        </authorList>
    </citation>
    <scope>NUCLEOTIDE SEQUENCE</scope>
</reference>